<dbReference type="OrthoDB" id="446890at2759"/>
<evidence type="ECO:0000256" key="4">
    <source>
        <dbReference type="RuleBase" id="RU000499"/>
    </source>
</evidence>
<gene>
    <name evidence="5" type="ORF">A3770_01p00990</name>
    <name evidence="6" type="ORF">A3770_01p01030</name>
</gene>
<dbReference type="Gene3D" id="3.40.30.10">
    <property type="entry name" value="Glutaredoxin"/>
    <property type="match status" value="1"/>
</dbReference>
<dbReference type="PIRSF" id="PIRSF000303">
    <property type="entry name" value="Glutathion_perox"/>
    <property type="match status" value="1"/>
</dbReference>
<dbReference type="GO" id="GO:0006979">
    <property type="term" value="P:response to oxidative stress"/>
    <property type="evidence" value="ECO:0007669"/>
    <property type="project" value="InterPro"/>
</dbReference>
<keyword evidence="2 4" id="KW-0575">Peroxidase</keyword>
<dbReference type="Proteomes" id="UP000316726">
    <property type="component" value="Chromosome 1"/>
</dbReference>
<evidence type="ECO:0000313" key="5">
    <source>
        <dbReference type="EMBL" id="QDZ17581.1"/>
    </source>
</evidence>
<dbReference type="InterPro" id="IPR000889">
    <property type="entry name" value="Glutathione_peroxidase"/>
</dbReference>
<reference evidence="5 7" key="1">
    <citation type="submission" date="2018-07" db="EMBL/GenBank/DDBJ databases">
        <title>The complete nuclear genome of the prasinophyte Chloropicon primus (CCMP1205).</title>
        <authorList>
            <person name="Pombert J.-F."/>
            <person name="Otis C."/>
            <person name="Turmel M."/>
            <person name="Lemieux C."/>
        </authorList>
    </citation>
    <scope>NUCLEOTIDE SEQUENCE [LARGE SCALE GENOMIC DNA]</scope>
    <source>
        <strain evidence="5 7">CCMP1205</strain>
    </source>
</reference>
<dbReference type="AlphaFoldDB" id="A0A5B8MBU1"/>
<accession>A0A5B8MBU1</accession>
<evidence type="ECO:0000256" key="2">
    <source>
        <dbReference type="ARBA" id="ARBA00022559"/>
    </source>
</evidence>
<dbReference type="Pfam" id="PF00255">
    <property type="entry name" value="GSHPx"/>
    <property type="match status" value="1"/>
</dbReference>
<dbReference type="InterPro" id="IPR029760">
    <property type="entry name" value="GPX_CS"/>
</dbReference>
<keyword evidence="3 4" id="KW-0560">Oxidoreductase</keyword>
<dbReference type="CDD" id="cd00340">
    <property type="entry name" value="GSH_Peroxidase"/>
    <property type="match status" value="1"/>
</dbReference>
<dbReference type="EMBL" id="CP031034">
    <property type="protein sequence ID" value="QDZ17581.1"/>
    <property type="molecule type" value="Genomic_DNA"/>
</dbReference>
<evidence type="ECO:0000313" key="6">
    <source>
        <dbReference type="EMBL" id="QDZ17585.1"/>
    </source>
</evidence>
<evidence type="ECO:0000256" key="3">
    <source>
        <dbReference type="ARBA" id="ARBA00023002"/>
    </source>
</evidence>
<name>A0A5B8MBU1_9CHLO</name>
<dbReference type="SUPFAM" id="SSF52833">
    <property type="entry name" value="Thioredoxin-like"/>
    <property type="match status" value="1"/>
</dbReference>
<comment type="similarity">
    <text evidence="1 4">Belongs to the glutathione peroxidase family.</text>
</comment>
<dbReference type="PANTHER" id="PTHR11592:SF78">
    <property type="entry name" value="GLUTATHIONE PEROXIDASE"/>
    <property type="match status" value="1"/>
</dbReference>
<dbReference type="EMBL" id="CP031034">
    <property type="protein sequence ID" value="QDZ17585.1"/>
    <property type="molecule type" value="Genomic_DNA"/>
</dbReference>
<keyword evidence="7" id="KW-1185">Reference proteome</keyword>
<dbReference type="InterPro" id="IPR036249">
    <property type="entry name" value="Thioredoxin-like_sf"/>
</dbReference>
<proteinExistence type="inferred from homology"/>
<protein>
    <recommendedName>
        <fullName evidence="4">Glutathione peroxidase</fullName>
    </recommendedName>
</protein>
<dbReference type="PROSITE" id="PS00763">
    <property type="entry name" value="GLUTATHIONE_PEROXID_2"/>
    <property type="match status" value="1"/>
</dbReference>
<evidence type="ECO:0000313" key="7">
    <source>
        <dbReference type="Proteomes" id="UP000316726"/>
    </source>
</evidence>
<sequence>MAGGDSLYKYSALDIDGKETKLSKFEGKKLYEKYEDDFVVLAFPCNQFGKQEPGSEAEIKAFVADKYGVTFPMFSKIDVKGPEAHPIYKFLQANESDDVGWNFFKFLVNKEGEVVGKRHSNRVTPEDLDDDIAALVG</sequence>
<dbReference type="PROSITE" id="PS51355">
    <property type="entry name" value="GLUTATHIONE_PEROXID_3"/>
    <property type="match status" value="1"/>
</dbReference>
<evidence type="ECO:0000256" key="1">
    <source>
        <dbReference type="ARBA" id="ARBA00006926"/>
    </source>
</evidence>
<dbReference type="PANTHER" id="PTHR11592">
    <property type="entry name" value="GLUTATHIONE PEROXIDASE"/>
    <property type="match status" value="1"/>
</dbReference>
<dbReference type="STRING" id="1764295.A0A5B8MBU1"/>
<dbReference type="PRINTS" id="PR01011">
    <property type="entry name" value="GLUTPROXDASE"/>
</dbReference>
<dbReference type="GO" id="GO:0004601">
    <property type="term" value="F:peroxidase activity"/>
    <property type="evidence" value="ECO:0007669"/>
    <property type="project" value="UniProtKB-KW"/>
</dbReference>
<organism evidence="5 7">
    <name type="scientific">Chloropicon primus</name>
    <dbReference type="NCBI Taxonomy" id="1764295"/>
    <lineage>
        <taxon>Eukaryota</taxon>
        <taxon>Viridiplantae</taxon>
        <taxon>Chlorophyta</taxon>
        <taxon>Chloropicophyceae</taxon>
        <taxon>Chloropicales</taxon>
        <taxon>Chloropicaceae</taxon>
        <taxon>Chloropicon</taxon>
    </lineage>
</organism>